<reference evidence="1 2" key="1">
    <citation type="journal article" name="Front. Microbiol.">
        <title>Sugar Metabolism of the First Thermophilic Planctomycete Thermogutta terrifontis: Comparative Genomic and Transcriptomic Approaches.</title>
        <authorList>
            <person name="Elcheninov A.G."/>
            <person name="Menzel P."/>
            <person name="Gudbergsdottir S.R."/>
            <person name="Slesarev A.I."/>
            <person name="Kadnikov V.V."/>
            <person name="Krogh A."/>
            <person name="Bonch-Osmolovskaya E.A."/>
            <person name="Peng X."/>
            <person name="Kublanov I.V."/>
        </authorList>
    </citation>
    <scope>NUCLEOTIDE SEQUENCE [LARGE SCALE GENOMIC DNA]</scope>
    <source>
        <strain evidence="1 2">R1</strain>
    </source>
</reference>
<proteinExistence type="predicted"/>
<evidence type="ECO:0000313" key="1">
    <source>
        <dbReference type="EMBL" id="ASV73553.1"/>
    </source>
</evidence>
<evidence type="ECO:0000313" key="2">
    <source>
        <dbReference type="Proteomes" id="UP000215086"/>
    </source>
</evidence>
<dbReference type="Proteomes" id="UP000215086">
    <property type="component" value="Chromosome"/>
</dbReference>
<dbReference type="EMBL" id="CP018477">
    <property type="protein sequence ID" value="ASV73553.1"/>
    <property type="molecule type" value="Genomic_DNA"/>
</dbReference>
<protein>
    <submittedName>
        <fullName evidence="1">Uncharacterized protein</fullName>
    </submittedName>
</protein>
<dbReference type="AlphaFoldDB" id="A0A286RC64"/>
<gene>
    <name evidence="1" type="ORF">THTE_0951</name>
</gene>
<keyword evidence="2" id="KW-1185">Reference proteome</keyword>
<organism evidence="1 2">
    <name type="scientific">Thermogutta terrifontis</name>
    <dbReference type="NCBI Taxonomy" id="1331910"/>
    <lineage>
        <taxon>Bacteria</taxon>
        <taxon>Pseudomonadati</taxon>
        <taxon>Planctomycetota</taxon>
        <taxon>Planctomycetia</taxon>
        <taxon>Pirellulales</taxon>
        <taxon>Thermoguttaceae</taxon>
        <taxon>Thermogutta</taxon>
    </lineage>
</organism>
<sequence length="49" mass="5237">MKTIRELLPKSGLASLDEFLGDSSIGLPKPNSRDHVGAIHELPLPESIG</sequence>
<accession>A0A286RC64</accession>
<dbReference type="KEGG" id="ttf:THTE_0951"/>
<name>A0A286RC64_9BACT</name>